<proteinExistence type="inferred from homology"/>
<dbReference type="EMBL" id="BOMQ01000018">
    <property type="protein sequence ID" value="GIE48006.1"/>
    <property type="molecule type" value="Genomic_DNA"/>
</dbReference>
<keyword evidence="3" id="KW-0813">Transport</keyword>
<dbReference type="Gene3D" id="1.20.58.340">
    <property type="entry name" value="Magnesium transport protein CorA, transmembrane region"/>
    <property type="match status" value="2"/>
</dbReference>
<keyword evidence="5 8" id="KW-0812">Transmembrane</keyword>
<dbReference type="InterPro" id="IPR045863">
    <property type="entry name" value="CorA_TM1_TM2"/>
</dbReference>
<keyword evidence="4" id="KW-1003">Cell membrane</keyword>
<dbReference type="SUPFAM" id="SSF143865">
    <property type="entry name" value="CorA soluble domain-like"/>
    <property type="match status" value="1"/>
</dbReference>
<evidence type="ECO:0000256" key="2">
    <source>
        <dbReference type="ARBA" id="ARBA00009765"/>
    </source>
</evidence>
<evidence type="ECO:0000256" key="6">
    <source>
        <dbReference type="ARBA" id="ARBA00022989"/>
    </source>
</evidence>
<comment type="subcellular location">
    <subcellularLocation>
        <location evidence="1">Cell membrane</location>
        <topology evidence="1">Multi-pass membrane protein</topology>
    </subcellularLocation>
</comment>
<dbReference type="Pfam" id="PF01544">
    <property type="entry name" value="CorA"/>
    <property type="match status" value="1"/>
</dbReference>
<dbReference type="GO" id="GO:0050897">
    <property type="term" value="F:cobalt ion binding"/>
    <property type="evidence" value="ECO:0007669"/>
    <property type="project" value="TreeGrafter"/>
</dbReference>
<dbReference type="RefSeq" id="WP_203766340.1">
    <property type="nucleotide sequence ID" value="NZ_BAAAYJ010000009.1"/>
</dbReference>
<dbReference type="GO" id="GO:0005886">
    <property type="term" value="C:plasma membrane"/>
    <property type="evidence" value="ECO:0007669"/>
    <property type="project" value="UniProtKB-SubCell"/>
</dbReference>
<dbReference type="GO" id="GO:0000287">
    <property type="term" value="F:magnesium ion binding"/>
    <property type="evidence" value="ECO:0007669"/>
    <property type="project" value="TreeGrafter"/>
</dbReference>
<evidence type="ECO:0000256" key="4">
    <source>
        <dbReference type="ARBA" id="ARBA00022475"/>
    </source>
</evidence>
<comment type="similarity">
    <text evidence="2">Belongs to the CorA metal ion transporter (MIT) (TC 1.A.35) family.</text>
</comment>
<evidence type="ECO:0000313" key="10">
    <source>
        <dbReference type="Proteomes" id="UP000647172"/>
    </source>
</evidence>
<dbReference type="CDD" id="cd12822">
    <property type="entry name" value="TmCorA-like"/>
    <property type="match status" value="1"/>
</dbReference>
<feature type="transmembrane region" description="Helical" evidence="8">
    <location>
        <begin position="308"/>
        <end position="329"/>
    </location>
</feature>
<dbReference type="Gene3D" id="3.30.460.20">
    <property type="entry name" value="CorA soluble domain-like"/>
    <property type="match status" value="1"/>
</dbReference>
<evidence type="ECO:0000256" key="8">
    <source>
        <dbReference type="SAM" id="Phobius"/>
    </source>
</evidence>
<evidence type="ECO:0000256" key="5">
    <source>
        <dbReference type="ARBA" id="ARBA00022692"/>
    </source>
</evidence>
<sequence>MTDTPAPNCSTITRLYEAGKVVAEGFDPHEIGDQLAEHPDAVLWLDLFDPDENDLRIVADEFGLHPLAVEDAVHDLQRPKLDRYPGHLFMNVYEVHVEAGAPQPAMRQTEISAFITERALITVRKSPSDVSRLIRRWDADAELAPAGGVGFLVYGLLDVVVDGQFAAARRLDEAMDRTEDDMLEEGGAPRSVRLYGFGLRKTLAALRRPVAPMAGLIADVMHSDSRLVDERLAPYYRDVDDHARRATETIDSARDRINHLLEADLNEQSTALNDVTRKLAAWAAIIAVPTALTGFFGQNVPYWGYGKFWGFLVSLALIVGTATGLYLYLKRRGWL</sequence>
<evidence type="ECO:0000256" key="7">
    <source>
        <dbReference type="ARBA" id="ARBA00023136"/>
    </source>
</evidence>
<feature type="transmembrane region" description="Helical" evidence="8">
    <location>
        <begin position="279"/>
        <end position="296"/>
    </location>
</feature>
<evidence type="ECO:0000256" key="3">
    <source>
        <dbReference type="ARBA" id="ARBA00022448"/>
    </source>
</evidence>
<dbReference type="InterPro" id="IPR045861">
    <property type="entry name" value="CorA_cytoplasmic_dom"/>
</dbReference>
<name>A0A919MK06_9ACTN</name>
<dbReference type="InterPro" id="IPR002523">
    <property type="entry name" value="MgTranspt_CorA/ZnTranspt_ZntB"/>
</dbReference>
<organism evidence="9 10">
    <name type="scientific">Actinoplanes nipponensis</name>
    <dbReference type="NCBI Taxonomy" id="135950"/>
    <lineage>
        <taxon>Bacteria</taxon>
        <taxon>Bacillati</taxon>
        <taxon>Actinomycetota</taxon>
        <taxon>Actinomycetes</taxon>
        <taxon>Micromonosporales</taxon>
        <taxon>Micromonosporaceae</taxon>
        <taxon>Actinoplanes</taxon>
    </lineage>
</organism>
<dbReference type="PANTHER" id="PTHR46494">
    <property type="entry name" value="CORA FAMILY METAL ION TRANSPORTER (EUROFUNG)"/>
    <property type="match status" value="1"/>
</dbReference>
<protein>
    <submittedName>
        <fullName evidence="9">Magnesium transporter CorA</fullName>
    </submittedName>
</protein>
<keyword evidence="6 8" id="KW-1133">Transmembrane helix</keyword>
<dbReference type="GO" id="GO:0015087">
    <property type="term" value="F:cobalt ion transmembrane transporter activity"/>
    <property type="evidence" value="ECO:0007669"/>
    <property type="project" value="TreeGrafter"/>
</dbReference>
<evidence type="ECO:0000256" key="1">
    <source>
        <dbReference type="ARBA" id="ARBA00004651"/>
    </source>
</evidence>
<accession>A0A919MK06</accession>
<evidence type="ECO:0000313" key="9">
    <source>
        <dbReference type="EMBL" id="GIE48006.1"/>
    </source>
</evidence>
<dbReference type="GO" id="GO:0015095">
    <property type="term" value="F:magnesium ion transmembrane transporter activity"/>
    <property type="evidence" value="ECO:0007669"/>
    <property type="project" value="TreeGrafter"/>
</dbReference>
<dbReference type="AlphaFoldDB" id="A0A919MK06"/>
<reference evidence="9" key="1">
    <citation type="submission" date="2021-01" db="EMBL/GenBank/DDBJ databases">
        <title>Whole genome shotgun sequence of Actinoplanes nipponensis NBRC 14063.</title>
        <authorList>
            <person name="Komaki H."/>
            <person name="Tamura T."/>
        </authorList>
    </citation>
    <scope>NUCLEOTIDE SEQUENCE</scope>
    <source>
        <strain evidence="9">NBRC 14063</strain>
    </source>
</reference>
<gene>
    <name evidence="9" type="ORF">Ani05nite_15400</name>
</gene>
<dbReference type="PANTHER" id="PTHR46494:SF1">
    <property type="entry name" value="CORA FAMILY METAL ION TRANSPORTER (EUROFUNG)"/>
    <property type="match status" value="1"/>
</dbReference>
<dbReference type="Proteomes" id="UP000647172">
    <property type="component" value="Unassembled WGS sequence"/>
</dbReference>
<keyword evidence="7 8" id="KW-0472">Membrane</keyword>
<comment type="caution">
    <text evidence="9">The sequence shown here is derived from an EMBL/GenBank/DDBJ whole genome shotgun (WGS) entry which is preliminary data.</text>
</comment>
<keyword evidence="10" id="KW-1185">Reference proteome</keyword>
<dbReference type="SUPFAM" id="SSF144083">
    <property type="entry name" value="Magnesium transport protein CorA, transmembrane region"/>
    <property type="match status" value="1"/>
</dbReference>